<proteinExistence type="predicted"/>
<evidence type="ECO:0000256" key="1">
    <source>
        <dbReference type="SAM" id="MobiDB-lite"/>
    </source>
</evidence>
<organism evidence="2 3">
    <name type="scientific">Mesorhizobium qingshengii</name>
    <dbReference type="NCBI Taxonomy" id="1165689"/>
    <lineage>
        <taxon>Bacteria</taxon>
        <taxon>Pseudomonadati</taxon>
        <taxon>Pseudomonadota</taxon>
        <taxon>Alphaproteobacteria</taxon>
        <taxon>Hyphomicrobiales</taxon>
        <taxon>Phyllobacteriaceae</taxon>
        <taxon>Mesorhizobium</taxon>
    </lineage>
</organism>
<dbReference type="STRING" id="1165689.SAMN02927914_04702"/>
<protein>
    <submittedName>
        <fullName evidence="2">Uncharacterized protein</fullName>
    </submittedName>
</protein>
<gene>
    <name evidence="2" type="ORF">SAMN02927914_04702</name>
</gene>
<evidence type="ECO:0000313" key="2">
    <source>
        <dbReference type="EMBL" id="SDA92363.1"/>
    </source>
</evidence>
<feature type="compositionally biased region" description="Polar residues" evidence="1">
    <location>
        <begin position="22"/>
        <end position="42"/>
    </location>
</feature>
<accession>A0A1G5ZDN3</accession>
<reference evidence="2 3" key="1">
    <citation type="submission" date="2016-10" db="EMBL/GenBank/DDBJ databases">
        <authorList>
            <person name="de Groot N.N."/>
        </authorList>
    </citation>
    <scope>NUCLEOTIDE SEQUENCE [LARGE SCALE GENOMIC DNA]</scope>
    <source>
        <strain evidence="2 3">CGMCC 1.12097</strain>
    </source>
</reference>
<dbReference type="Proteomes" id="UP000198588">
    <property type="component" value="Unassembled WGS sequence"/>
</dbReference>
<feature type="region of interest" description="Disordered" evidence="1">
    <location>
        <begin position="22"/>
        <end position="51"/>
    </location>
</feature>
<name>A0A1G5ZDN3_9HYPH</name>
<dbReference type="EMBL" id="FMXM01000017">
    <property type="protein sequence ID" value="SDA92363.1"/>
    <property type="molecule type" value="Genomic_DNA"/>
</dbReference>
<dbReference type="AlphaFoldDB" id="A0A1G5ZDN3"/>
<sequence length="67" mass="6941">MIGLAATSVTTDLLNVLKTVSGFGNNENKPSGASTDLISDQTKPGAGYASNDHAVQTSLKDLLKPHE</sequence>
<evidence type="ECO:0000313" key="3">
    <source>
        <dbReference type="Proteomes" id="UP000198588"/>
    </source>
</evidence>